<gene>
    <name evidence="4" type="ORF">CVLEPA_LOCUS10779</name>
</gene>
<comment type="subcellular location">
    <subcellularLocation>
        <location evidence="1">Nucleus</location>
    </subcellularLocation>
</comment>
<protein>
    <recommendedName>
        <fullName evidence="3">HSA domain-containing protein</fullName>
    </recommendedName>
</protein>
<organism evidence="4 5">
    <name type="scientific">Clavelina lepadiformis</name>
    <name type="common">Light-bulb sea squirt</name>
    <name type="synonym">Ascidia lepadiformis</name>
    <dbReference type="NCBI Taxonomy" id="159417"/>
    <lineage>
        <taxon>Eukaryota</taxon>
        <taxon>Metazoa</taxon>
        <taxon>Chordata</taxon>
        <taxon>Tunicata</taxon>
        <taxon>Ascidiacea</taxon>
        <taxon>Aplousobranchia</taxon>
        <taxon>Clavelinidae</taxon>
        <taxon>Clavelina</taxon>
    </lineage>
</organism>
<name>A0ABP0FLK2_CLALP</name>
<accession>A0ABP0FLK2</accession>
<dbReference type="EMBL" id="CAWYQH010000068">
    <property type="protein sequence ID" value="CAK8680534.1"/>
    <property type="molecule type" value="Genomic_DNA"/>
</dbReference>
<dbReference type="Pfam" id="PF07529">
    <property type="entry name" value="HSA"/>
    <property type="match status" value="1"/>
</dbReference>
<dbReference type="PANTHER" id="PTHR46459">
    <property type="entry name" value="E1A-BINDING PROTEIN P400-RELATED"/>
    <property type="match status" value="1"/>
</dbReference>
<reference evidence="4 5" key="1">
    <citation type="submission" date="2024-02" db="EMBL/GenBank/DDBJ databases">
        <authorList>
            <person name="Daric V."/>
            <person name="Darras S."/>
        </authorList>
    </citation>
    <scope>NUCLEOTIDE SEQUENCE [LARGE SCALE GENOMIC DNA]</scope>
</reference>
<dbReference type="InterPro" id="IPR014012">
    <property type="entry name" value="HSA_dom"/>
</dbReference>
<feature type="domain" description="HSA" evidence="3">
    <location>
        <begin position="217"/>
        <end position="289"/>
    </location>
</feature>
<dbReference type="SMART" id="SM00573">
    <property type="entry name" value="HSA"/>
    <property type="match status" value="1"/>
</dbReference>
<evidence type="ECO:0000256" key="2">
    <source>
        <dbReference type="ARBA" id="ARBA00023242"/>
    </source>
</evidence>
<dbReference type="InterPro" id="IPR031575">
    <property type="entry name" value="EP400_N"/>
</dbReference>
<dbReference type="Pfam" id="PF15790">
    <property type="entry name" value="EP400_N"/>
    <property type="match status" value="1"/>
</dbReference>
<evidence type="ECO:0000259" key="3">
    <source>
        <dbReference type="PROSITE" id="PS51204"/>
    </source>
</evidence>
<proteinExistence type="predicted"/>
<comment type="caution">
    <text evidence="4">The sequence shown here is derived from an EMBL/GenBank/DDBJ whole genome shotgun (WGS) entry which is preliminary data.</text>
</comment>
<evidence type="ECO:0000256" key="1">
    <source>
        <dbReference type="ARBA" id="ARBA00004123"/>
    </source>
</evidence>
<dbReference type="PANTHER" id="PTHR46459:SF1">
    <property type="entry name" value="E1A-BINDING PROTEIN P400"/>
    <property type="match status" value="1"/>
</dbReference>
<dbReference type="PROSITE" id="PS51204">
    <property type="entry name" value="HSA"/>
    <property type="match status" value="1"/>
</dbReference>
<keyword evidence="2" id="KW-0539">Nucleus</keyword>
<dbReference type="Proteomes" id="UP001642483">
    <property type="component" value="Unassembled WGS sequence"/>
</dbReference>
<keyword evidence="5" id="KW-1185">Reference proteome</keyword>
<evidence type="ECO:0000313" key="4">
    <source>
        <dbReference type="EMBL" id="CAK8680534.1"/>
    </source>
</evidence>
<evidence type="ECO:0000313" key="5">
    <source>
        <dbReference type="Proteomes" id="UP001642483"/>
    </source>
</evidence>
<sequence length="314" mass="36972">MVAMKKDSNQGCAETLKIFHNVLLSIYSSSIRVMASEKDKVMLNQDSKYTHLCDHHKTQMEGCSNAYSELLTELFFLQHGGNYIDFVQFKKRPSEQLCDHIRQNPIISYESEKHKNLQDTTETLPIHSNEEHTSLPTSAPKVETPYRQNVLSIEKNQSSVSNSLQQLKRYSRNTLSDVYEDTIGSQEEILERAKQEAVVQRRVSELRKMGMWSQRRLPKVQEPPRTKAHWDYLLEEMRWLATDFAQERKWKRAAARKVVRMVAGYHKDVQERERKAEREEQQKLRRIASSVARQIRLFWSDIEKVNQVLMMLRC</sequence>